<dbReference type="RefSeq" id="WP_282001789.1">
    <property type="nucleotide sequence ID" value="NZ_AP027151.1"/>
</dbReference>
<dbReference type="PANTHER" id="PTHR43179">
    <property type="entry name" value="RHAMNOSYLTRANSFERASE WBBL"/>
    <property type="match status" value="1"/>
</dbReference>
<name>A0ABM8EII3_9BACT</name>
<dbReference type="Gene3D" id="3.90.550.10">
    <property type="entry name" value="Spore Coat Polysaccharide Biosynthesis Protein SpsA, Chain A"/>
    <property type="match status" value="1"/>
</dbReference>
<dbReference type="InterPro" id="IPR001173">
    <property type="entry name" value="Glyco_trans_2-like"/>
</dbReference>
<organism evidence="5 6">
    <name type="scientific">Geotalea uraniireducens</name>
    <dbReference type="NCBI Taxonomy" id="351604"/>
    <lineage>
        <taxon>Bacteria</taxon>
        <taxon>Pseudomonadati</taxon>
        <taxon>Thermodesulfobacteriota</taxon>
        <taxon>Desulfuromonadia</taxon>
        <taxon>Geobacterales</taxon>
        <taxon>Geobacteraceae</taxon>
        <taxon>Geotalea</taxon>
    </lineage>
</organism>
<proteinExistence type="inferred from homology"/>
<feature type="domain" description="Glycosyltransferase 2-like" evidence="4">
    <location>
        <begin position="9"/>
        <end position="180"/>
    </location>
</feature>
<evidence type="ECO:0000313" key="5">
    <source>
        <dbReference type="EMBL" id="BDV41763.1"/>
    </source>
</evidence>
<evidence type="ECO:0000256" key="1">
    <source>
        <dbReference type="ARBA" id="ARBA00006739"/>
    </source>
</evidence>
<dbReference type="PANTHER" id="PTHR43179:SF12">
    <property type="entry name" value="GALACTOFURANOSYLTRANSFERASE GLFT2"/>
    <property type="match status" value="1"/>
</dbReference>
<evidence type="ECO:0000259" key="4">
    <source>
        <dbReference type="Pfam" id="PF00535"/>
    </source>
</evidence>
<dbReference type="Pfam" id="PF00535">
    <property type="entry name" value="Glycos_transf_2"/>
    <property type="match status" value="1"/>
</dbReference>
<dbReference type="Proteomes" id="UP001317705">
    <property type="component" value="Chromosome"/>
</dbReference>
<sequence>MTEPKPLVSVIVLTWNGIRFLSGCLGALADQTFRGFEVVLVDNGSDDGSARYVQEEFPWVRVVDLPKNLGFAEGNNRGLAAAQGELIVTLNNDTLAEPDFLAELVVAAERCPDAGMIAALLVNFYDPERIDAAGIAPGADGIGYCLGHGAPVGRPWDEPRDVFGPSAGAALYRREMIDEIGFFDADFFAYGEDFDLAWRGQLGGWRCMTAPRAVVRHVHSATSGTGSPFTIYHIHRNKWYVLLKDWPTRLLVKHLPRILLADLAAFLVALLKGRGGAAGRARWAVLAALPRLLAKRREQAGKKFPIPLERLFARGVLLATLKRKLGMR</sequence>
<dbReference type="GO" id="GO:0016740">
    <property type="term" value="F:transferase activity"/>
    <property type="evidence" value="ECO:0007669"/>
    <property type="project" value="UniProtKB-KW"/>
</dbReference>
<dbReference type="SUPFAM" id="SSF53448">
    <property type="entry name" value="Nucleotide-diphospho-sugar transferases"/>
    <property type="match status" value="1"/>
</dbReference>
<evidence type="ECO:0000256" key="3">
    <source>
        <dbReference type="ARBA" id="ARBA00022679"/>
    </source>
</evidence>
<dbReference type="CDD" id="cd04186">
    <property type="entry name" value="GT_2_like_c"/>
    <property type="match status" value="1"/>
</dbReference>
<protein>
    <submittedName>
        <fullName evidence="5">Glycosyl transferase</fullName>
    </submittedName>
</protein>
<gene>
    <name evidence="5" type="ORF">GURASL_06860</name>
</gene>
<evidence type="ECO:0000256" key="2">
    <source>
        <dbReference type="ARBA" id="ARBA00022676"/>
    </source>
</evidence>
<keyword evidence="6" id="KW-1185">Reference proteome</keyword>
<keyword evidence="2" id="KW-0328">Glycosyltransferase</keyword>
<comment type="similarity">
    <text evidence="1">Belongs to the glycosyltransferase 2 family.</text>
</comment>
<accession>A0ABM8EII3</accession>
<evidence type="ECO:0000313" key="6">
    <source>
        <dbReference type="Proteomes" id="UP001317705"/>
    </source>
</evidence>
<dbReference type="InterPro" id="IPR029044">
    <property type="entry name" value="Nucleotide-diphossugar_trans"/>
</dbReference>
<reference evidence="5 6" key="1">
    <citation type="submission" date="2022-12" db="EMBL/GenBank/DDBJ databases">
        <title>Polyphasic characterization of Geotalea uranireducens NIT-SL11 newly isolated from a complex of sewage sludge and microbially reduced graphene oxide.</title>
        <authorList>
            <person name="Xie L."/>
            <person name="Yoshida N."/>
            <person name="Meng L."/>
        </authorList>
    </citation>
    <scope>NUCLEOTIDE SEQUENCE [LARGE SCALE GENOMIC DNA]</scope>
    <source>
        <strain evidence="5 6">NIT-SL11</strain>
    </source>
</reference>
<keyword evidence="3 5" id="KW-0808">Transferase</keyword>
<dbReference type="EMBL" id="AP027151">
    <property type="protein sequence ID" value="BDV41763.1"/>
    <property type="molecule type" value="Genomic_DNA"/>
</dbReference>